<proteinExistence type="predicted"/>
<organism evidence="1 2">
    <name type="scientific">Capillibacterium thermochitinicola</name>
    <dbReference type="NCBI Taxonomy" id="2699427"/>
    <lineage>
        <taxon>Bacteria</taxon>
        <taxon>Bacillati</taxon>
        <taxon>Bacillota</taxon>
        <taxon>Capillibacterium</taxon>
    </lineage>
</organism>
<dbReference type="Gene3D" id="2.30.30.100">
    <property type="match status" value="1"/>
</dbReference>
<dbReference type="AlphaFoldDB" id="A0A8J6HZG9"/>
<keyword evidence="2" id="KW-1185">Reference proteome</keyword>
<dbReference type="Proteomes" id="UP000657177">
    <property type="component" value="Unassembled WGS sequence"/>
</dbReference>
<dbReference type="PANTHER" id="PTHR40026">
    <property type="entry name" value="PROTEIN VEG"/>
    <property type="match status" value="1"/>
</dbReference>
<comment type="caution">
    <text evidence="1">The sequence shown here is derived from an EMBL/GenBank/DDBJ whole genome shotgun (WGS) entry which is preliminary data.</text>
</comment>
<accession>A0A8J6HZG9</accession>
<dbReference type="PANTHER" id="PTHR40026:SF1">
    <property type="entry name" value="PROTEIN VEG"/>
    <property type="match status" value="1"/>
</dbReference>
<gene>
    <name evidence="1" type="ORF">G5B42_00250</name>
</gene>
<evidence type="ECO:0000313" key="2">
    <source>
        <dbReference type="Proteomes" id="UP000657177"/>
    </source>
</evidence>
<sequence length="74" mass="8483">MDSFVGQEVSIKANTGRKKVFQVNGILEQTYPKVFVVRFRERQVERRVSYSYADLLTEAVEITIGDTRIGVQTN</sequence>
<dbReference type="GO" id="GO:0006355">
    <property type="term" value="P:regulation of DNA-templated transcription"/>
    <property type="evidence" value="ECO:0007669"/>
    <property type="project" value="InterPro"/>
</dbReference>
<dbReference type="EMBL" id="JAAKDE010000001">
    <property type="protein sequence ID" value="MBA2131994.1"/>
    <property type="molecule type" value="Genomic_DNA"/>
</dbReference>
<dbReference type="InterPro" id="IPR009366">
    <property type="entry name" value="Protein_Veg"/>
</dbReference>
<evidence type="ECO:0000313" key="1">
    <source>
        <dbReference type="EMBL" id="MBA2131994.1"/>
    </source>
</evidence>
<dbReference type="Pfam" id="PF06257">
    <property type="entry name" value="VEG"/>
    <property type="match status" value="1"/>
</dbReference>
<reference evidence="1" key="1">
    <citation type="submission" date="2020-06" db="EMBL/GenBank/DDBJ databases">
        <title>Novel chitinolytic bacterium.</title>
        <authorList>
            <person name="Ungkulpasvich U."/>
            <person name="Kosugi A."/>
            <person name="Uke A."/>
        </authorList>
    </citation>
    <scope>NUCLEOTIDE SEQUENCE</scope>
    <source>
        <strain evidence="1">UUS1-1</strain>
    </source>
</reference>
<name>A0A8J6HZG9_9FIRM</name>
<protein>
    <submittedName>
        <fullName evidence="1">Veg family protein</fullName>
    </submittedName>
</protein>